<evidence type="ECO:0000256" key="10">
    <source>
        <dbReference type="SAM" id="MobiDB-lite"/>
    </source>
</evidence>
<keyword evidence="5" id="KW-0597">Phosphoprotein</keyword>
<dbReference type="InterPro" id="IPR003594">
    <property type="entry name" value="HATPase_dom"/>
</dbReference>
<reference evidence="14" key="1">
    <citation type="journal article" date="2019" name="Int. J. Syst. Evol. Microbiol.">
        <title>The Global Catalogue of Microorganisms (GCM) 10K type strain sequencing project: providing services to taxonomists for standard genome sequencing and annotation.</title>
        <authorList>
            <consortium name="The Broad Institute Genomics Platform"/>
            <consortium name="The Broad Institute Genome Sequencing Center for Infectious Disease"/>
            <person name="Wu L."/>
            <person name="Ma J."/>
        </authorList>
    </citation>
    <scope>NUCLEOTIDE SEQUENCE [LARGE SCALE GENOMIC DNA]</scope>
    <source>
        <strain evidence="14">JCM 17442</strain>
    </source>
</reference>
<dbReference type="CDD" id="cd00075">
    <property type="entry name" value="HATPase"/>
    <property type="match status" value="1"/>
</dbReference>
<dbReference type="GO" id="GO:0016301">
    <property type="term" value="F:kinase activity"/>
    <property type="evidence" value="ECO:0007669"/>
    <property type="project" value="UniProtKB-KW"/>
</dbReference>
<evidence type="ECO:0000256" key="2">
    <source>
        <dbReference type="ARBA" id="ARBA00004651"/>
    </source>
</evidence>
<proteinExistence type="predicted"/>
<evidence type="ECO:0000256" key="8">
    <source>
        <dbReference type="ARBA" id="ARBA00023012"/>
    </source>
</evidence>
<keyword evidence="4" id="KW-1003">Cell membrane</keyword>
<organism evidence="13 14">
    <name type="scientific">Frondihabitans peucedani</name>
    <dbReference type="NCBI Taxonomy" id="598626"/>
    <lineage>
        <taxon>Bacteria</taxon>
        <taxon>Bacillati</taxon>
        <taxon>Actinomycetota</taxon>
        <taxon>Actinomycetes</taxon>
        <taxon>Micrococcales</taxon>
        <taxon>Microbacteriaceae</taxon>
        <taxon>Frondihabitans</taxon>
    </lineage>
</organism>
<evidence type="ECO:0000256" key="9">
    <source>
        <dbReference type="ARBA" id="ARBA00023026"/>
    </source>
</evidence>
<dbReference type="Proteomes" id="UP001501594">
    <property type="component" value="Unassembled WGS sequence"/>
</dbReference>
<evidence type="ECO:0000256" key="5">
    <source>
        <dbReference type="ARBA" id="ARBA00022553"/>
    </source>
</evidence>
<dbReference type="Pfam" id="PF00512">
    <property type="entry name" value="HisKA"/>
    <property type="match status" value="1"/>
</dbReference>
<dbReference type="PANTHER" id="PTHR44936:SF9">
    <property type="entry name" value="SENSOR PROTEIN CREC"/>
    <property type="match status" value="1"/>
</dbReference>
<dbReference type="InterPro" id="IPR005467">
    <property type="entry name" value="His_kinase_dom"/>
</dbReference>
<keyword evidence="11" id="KW-0472">Membrane</keyword>
<keyword evidence="9" id="KW-0843">Virulence</keyword>
<comment type="catalytic activity">
    <reaction evidence="1">
        <text>ATP + protein L-histidine = ADP + protein N-phospho-L-histidine.</text>
        <dbReference type="EC" id="2.7.13.3"/>
    </reaction>
</comment>
<evidence type="ECO:0000256" key="3">
    <source>
        <dbReference type="ARBA" id="ARBA00012438"/>
    </source>
</evidence>
<dbReference type="Gene3D" id="6.10.340.10">
    <property type="match status" value="1"/>
</dbReference>
<dbReference type="PANTHER" id="PTHR44936">
    <property type="entry name" value="SENSOR PROTEIN CREC"/>
    <property type="match status" value="1"/>
</dbReference>
<dbReference type="EMBL" id="BAABAU010000004">
    <property type="protein sequence ID" value="GAA4267551.1"/>
    <property type="molecule type" value="Genomic_DNA"/>
</dbReference>
<evidence type="ECO:0000313" key="14">
    <source>
        <dbReference type="Proteomes" id="UP001501594"/>
    </source>
</evidence>
<dbReference type="InterPro" id="IPR036890">
    <property type="entry name" value="HATPase_C_sf"/>
</dbReference>
<dbReference type="CDD" id="cd00082">
    <property type="entry name" value="HisKA"/>
    <property type="match status" value="1"/>
</dbReference>
<keyword evidence="7 13" id="KW-0418">Kinase</keyword>
<dbReference type="EC" id="2.7.13.3" evidence="3"/>
<evidence type="ECO:0000259" key="12">
    <source>
        <dbReference type="PROSITE" id="PS50109"/>
    </source>
</evidence>
<feature type="domain" description="Histidine kinase" evidence="12">
    <location>
        <begin position="229"/>
        <end position="454"/>
    </location>
</feature>
<dbReference type="InterPro" id="IPR003661">
    <property type="entry name" value="HisK_dim/P_dom"/>
</dbReference>
<dbReference type="SUPFAM" id="SSF47384">
    <property type="entry name" value="Homodimeric domain of signal transducing histidine kinase"/>
    <property type="match status" value="1"/>
</dbReference>
<dbReference type="SUPFAM" id="SSF55874">
    <property type="entry name" value="ATPase domain of HSP90 chaperone/DNA topoisomerase II/histidine kinase"/>
    <property type="match status" value="1"/>
</dbReference>
<protein>
    <recommendedName>
        <fullName evidence="3">histidine kinase</fullName>
        <ecNumber evidence="3">2.7.13.3</ecNumber>
    </recommendedName>
</protein>
<feature type="transmembrane region" description="Helical" evidence="11">
    <location>
        <begin position="142"/>
        <end position="164"/>
    </location>
</feature>
<dbReference type="Pfam" id="PF02518">
    <property type="entry name" value="HATPase_c"/>
    <property type="match status" value="1"/>
</dbReference>
<dbReference type="PRINTS" id="PR00344">
    <property type="entry name" value="BCTRLSENSOR"/>
</dbReference>
<dbReference type="InterPro" id="IPR050980">
    <property type="entry name" value="2C_sensor_his_kinase"/>
</dbReference>
<feature type="region of interest" description="Disordered" evidence="10">
    <location>
        <begin position="368"/>
        <end position="389"/>
    </location>
</feature>
<sequence length="464" mass="48441">MLATVSVALLAAVATGVVAFQLVRQVAVAQTREVLRSTIQVVAAAPAGDRAALVRNLDRDRVRGIRVVLVRPGGRLTPASGGGVPSSAFTRLERTGSVSERVTARGRTLLVEGATISGSQAVVATQDFSLVRAANRRLVERLAVAVALGVLVAVAVGILVARLVSRPLRRAAASARELAGGRRGLTAARRAAGDDETRIAEVADIEQALASLDTALASSEGRQHEFLLSISHEIRTPLTAIRGYADALADGLVPQAALPTIGRTLVAETGRLEAFTRDLLELARLEADDFAIRPEPLDLVSVVVSAAEAWRARADALDVRIDVHAPMPVPVSTDPMRVRQLVDGLLENALRASPTGSVVSVDVTSVKDAPEPDPAGEGAQITVSDQGPGLTADDTVDAFERGVLHDRYLGGRKVGTGLGLSIAARLVARLGGTISAGRADDGGALFTVRLPGYRSGLEHDRVAR</sequence>
<gene>
    <name evidence="13" type="ORF">GCM10022256_31630</name>
</gene>
<name>A0ABP8E666_9MICO</name>
<dbReference type="PROSITE" id="PS50109">
    <property type="entry name" value="HIS_KIN"/>
    <property type="match status" value="1"/>
</dbReference>
<keyword evidence="6" id="KW-0808">Transferase</keyword>
<evidence type="ECO:0000256" key="1">
    <source>
        <dbReference type="ARBA" id="ARBA00000085"/>
    </source>
</evidence>
<dbReference type="SMART" id="SM00388">
    <property type="entry name" value="HisKA"/>
    <property type="match status" value="1"/>
</dbReference>
<evidence type="ECO:0000256" key="4">
    <source>
        <dbReference type="ARBA" id="ARBA00022475"/>
    </source>
</evidence>
<evidence type="ECO:0000256" key="6">
    <source>
        <dbReference type="ARBA" id="ARBA00022679"/>
    </source>
</evidence>
<evidence type="ECO:0000256" key="11">
    <source>
        <dbReference type="SAM" id="Phobius"/>
    </source>
</evidence>
<dbReference type="Gene3D" id="3.30.565.10">
    <property type="entry name" value="Histidine kinase-like ATPase, C-terminal domain"/>
    <property type="match status" value="1"/>
</dbReference>
<dbReference type="InterPro" id="IPR036097">
    <property type="entry name" value="HisK_dim/P_sf"/>
</dbReference>
<evidence type="ECO:0000256" key="7">
    <source>
        <dbReference type="ARBA" id="ARBA00022777"/>
    </source>
</evidence>
<keyword evidence="8" id="KW-0902">Two-component regulatory system</keyword>
<dbReference type="InterPro" id="IPR004358">
    <property type="entry name" value="Sig_transdc_His_kin-like_C"/>
</dbReference>
<keyword evidence="11" id="KW-0812">Transmembrane</keyword>
<keyword evidence="11" id="KW-1133">Transmembrane helix</keyword>
<comment type="caution">
    <text evidence="13">The sequence shown here is derived from an EMBL/GenBank/DDBJ whole genome shotgun (WGS) entry which is preliminary data.</text>
</comment>
<dbReference type="SMART" id="SM00387">
    <property type="entry name" value="HATPase_c"/>
    <property type="match status" value="1"/>
</dbReference>
<dbReference type="Gene3D" id="1.10.287.130">
    <property type="match status" value="1"/>
</dbReference>
<comment type="subcellular location">
    <subcellularLocation>
        <location evidence="2">Cell membrane</location>
        <topology evidence="2">Multi-pass membrane protein</topology>
    </subcellularLocation>
</comment>
<keyword evidence="14" id="KW-1185">Reference proteome</keyword>
<evidence type="ECO:0000313" key="13">
    <source>
        <dbReference type="EMBL" id="GAA4267551.1"/>
    </source>
</evidence>
<accession>A0ABP8E666</accession>